<keyword evidence="5" id="KW-1185">Reference proteome</keyword>
<organism evidence="4 5">
    <name type="scientific">Candidatus Glomeribacter gigasporarum BEG34</name>
    <dbReference type="NCBI Taxonomy" id="1070319"/>
    <lineage>
        <taxon>Bacteria</taxon>
        <taxon>Pseudomonadati</taxon>
        <taxon>Pseudomonadota</taxon>
        <taxon>Betaproteobacteria</taxon>
        <taxon>Burkholderiales</taxon>
        <taxon>Burkholderiaceae</taxon>
        <taxon>Candidatus Glomeribacter</taxon>
    </lineage>
</organism>
<dbReference type="Pfam" id="PF05698">
    <property type="entry name" value="Trigger_C"/>
    <property type="match status" value="1"/>
</dbReference>
<dbReference type="InterPro" id="IPR008880">
    <property type="entry name" value="Trigger_fac_C"/>
</dbReference>
<evidence type="ECO:0000256" key="2">
    <source>
        <dbReference type="ARBA" id="ARBA00023235"/>
    </source>
</evidence>
<dbReference type="InterPro" id="IPR037041">
    <property type="entry name" value="Trigger_fac_C_sf"/>
</dbReference>
<sequence>MGSSLLPEEFEQAALGLKSGETRRFEISLPADHPDAQLAGKAIQYILTLKKVEQPRYPDIDADFAVSLGIDGGDLERMRAEIKENLERETQRCIRLLLQRQVMDCLLECAALDAPRTLVEQDQRRLAEIARQNMEKQGARNHNAPISAEMFKERAERRIKLGLICAELIQQHDLQAQPEQVRAAVETLSKSYQAPQEIVRWYYADTQRLAEVEAEVAERNIIDFVLSKAKVEQQPMSFEALAKASQSLFTICDKRPEAKEGPPER</sequence>
<proteinExistence type="predicted"/>
<evidence type="ECO:0000259" key="3">
    <source>
        <dbReference type="Pfam" id="PF05698"/>
    </source>
</evidence>
<evidence type="ECO:0000256" key="1">
    <source>
        <dbReference type="ARBA" id="ARBA00023110"/>
    </source>
</evidence>
<gene>
    <name evidence="4" type="primary">tig</name>
    <name evidence="4" type="ORF">CAGGBEG34_230001</name>
</gene>
<keyword evidence="1" id="KW-0697">Rotamase</keyword>
<protein>
    <submittedName>
        <fullName evidence="4">Trigger factor (TF)</fullName>
    </submittedName>
</protein>
<dbReference type="GO" id="GO:0015031">
    <property type="term" value="P:protein transport"/>
    <property type="evidence" value="ECO:0007669"/>
    <property type="project" value="InterPro"/>
</dbReference>
<dbReference type="GO" id="GO:0006457">
    <property type="term" value="P:protein folding"/>
    <property type="evidence" value="ECO:0007669"/>
    <property type="project" value="InterPro"/>
</dbReference>
<feature type="domain" description="Trigger factor C-terminal" evidence="3">
    <location>
        <begin position="75"/>
        <end position="226"/>
    </location>
</feature>
<name>G2J9B8_9BURK</name>
<evidence type="ECO:0000313" key="5">
    <source>
        <dbReference type="Proteomes" id="UP000054051"/>
    </source>
</evidence>
<dbReference type="InterPro" id="IPR046357">
    <property type="entry name" value="PPIase_dom_sf"/>
</dbReference>
<keyword evidence="2" id="KW-0413">Isomerase</keyword>
<dbReference type="SUPFAM" id="SSF54534">
    <property type="entry name" value="FKBP-like"/>
    <property type="match status" value="1"/>
</dbReference>
<evidence type="ECO:0000313" key="4">
    <source>
        <dbReference type="EMBL" id="CCD29365.1"/>
    </source>
</evidence>
<dbReference type="STRING" id="1070319.CAGGBEG34_230001"/>
<reference evidence="4 5" key="1">
    <citation type="submission" date="2011-08" db="EMBL/GenBank/DDBJ databases">
        <title>The genome of the obligate endobacterium of an arbuscular mycorrhizal fungus reveals an interphylum network of nutritional interactions.</title>
        <authorList>
            <person name="Ghignone S."/>
            <person name="Salvioli A."/>
            <person name="Anca I."/>
            <person name="Lumini E."/>
            <person name="Ortu G."/>
            <person name="Petiti L."/>
            <person name="Cruveiller S."/>
            <person name="Bianciotto V."/>
            <person name="Piffanelli P."/>
            <person name="Lanfranco L."/>
            <person name="Bonfante P."/>
        </authorList>
    </citation>
    <scope>NUCLEOTIDE SEQUENCE [LARGE SCALE GENOMIC DNA]</scope>
    <source>
        <strain evidence="4 5">BEG34</strain>
    </source>
</reference>
<comment type="caution">
    <text evidence="4">The sequence shown here is derived from an EMBL/GenBank/DDBJ whole genome shotgun (WGS) entry which is preliminary data.</text>
</comment>
<dbReference type="EMBL" id="CAFB01000040">
    <property type="protein sequence ID" value="CCD29365.1"/>
    <property type="molecule type" value="Genomic_DNA"/>
</dbReference>
<dbReference type="AlphaFoldDB" id="G2J9B8"/>
<accession>G2J9B8</accession>
<dbReference type="InterPro" id="IPR027304">
    <property type="entry name" value="Trigger_fact/SurA_dom_sf"/>
</dbReference>
<dbReference type="Gene3D" id="3.10.50.40">
    <property type="match status" value="1"/>
</dbReference>
<dbReference type="SUPFAM" id="SSF109998">
    <property type="entry name" value="Triger factor/SurA peptide-binding domain-like"/>
    <property type="match status" value="1"/>
</dbReference>
<dbReference type="GO" id="GO:0003755">
    <property type="term" value="F:peptidyl-prolyl cis-trans isomerase activity"/>
    <property type="evidence" value="ECO:0007669"/>
    <property type="project" value="UniProtKB-KW"/>
</dbReference>
<dbReference type="eggNOG" id="COG0544">
    <property type="taxonomic scope" value="Bacteria"/>
</dbReference>
<dbReference type="Proteomes" id="UP000054051">
    <property type="component" value="Unassembled WGS sequence"/>
</dbReference>
<dbReference type="Gene3D" id="1.10.3120.10">
    <property type="entry name" value="Trigger factor, C-terminal domain"/>
    <property type="match status" value="1"/>
</dbReference>